<feature type="region of interest" description="Disordered" evidence="1">
    <location>
        <begin position="39"/>
        <end position="66"/>
    </location>
</feature>
<comment type="caution">
    <text evidence="2">The sequence shown here is derived from an EMBL/GenBank/DDBJ whole genome shotgun (WGS) entry which is preliminary data.</text>
</comment>
<dbReference type="RefSeq" id="WP_261613967.1">
    <property type="nucleotide sequence ID" value="NZ_JALIDZ010000001.1"/>
</dbReference>
<reference evidence="2 3" key="1">
    <citation type="submission" date="2022-04" db="EMBL/GenBank/DDBJ databases">
        <authorList>
            <person name="Ye Y.-Q."/>
            <person name="Du Z.-J."/>
        </authorList>
    </citation>
    <scope>NUCLEOTIDE SEQUENCE [LARGE SCALE GENOMIC DNA]</scope>
    <source>
        <strain evidence="2 3">A6E488</strain>
    </source>
</reference>
<evidence type="ECO:0000313" key="3">
    <source>
        <dbReference type="Proteomes" id="UP001320898"/>
    </source>
</evidence>
<sequence>MSIKSMLVIGVAVLVAAGVAYVLVVPDALDRVGVEMAEETAPAQPAKDSSRITTSTPVPAGQGASDEMPNVGVLDLAALPFESGCGLFLSREGEEDIVFVDAMPGGGSDDANGPMPAVMLIDGTLVTFSRTTADGEPIGFGQYPRQVFDSADNTVRVVVEVDFGEETDPEDVPVSAGEVTVMKAGRPTLKFPVSGGAGC</sequence>
<keyword evidence="3" id="KW-1185">Reference proteome</keyword>
<accession>A0AAW5QVU2</accession>
<proteinExistence type="predicted"/>
<dbReference type="AlphaFoldDB" id="A0AAW5QVU2"/>
<gene>
    <name evidence="2" type="ORF">MUB46_00865</name>
</gene>
<dbReference type="EMBL" id="JALIDZ010000001">
    <property type="protein sequence ID" value="MCT8970400.1"/>
    <property type="molecule type" value="Genomic_DNA"/>
</dbReference>
<evidence type="ECO:0000313" key="2">
    <source>
        <dbReference type="EMBL" id="MCT8970400.1"/>
    </source>
</evidence>
<name>A0AAW5QVU2_9HYPH</name>
<organism evidence="2 3">
    <name type="scientific">Microbaculum marinisediminis</name>
    <dbReference type="NCBI Taxonomy" id="2931392"/>
    <lineage>
        <taxon>Bacteria</taxon>
        <taxon>Pseudomonadati</taxon>
        <taxon>Pseudomonadota</taxon>
        <taxon>Alphaproteobacteria</taxon>
        <taxon>Hyphomicrobiales</taxon>
        <taxon>Tepidamorphaceae</taxon>
        <taxon>Microbaculum</taxon>
    </lineage>
</organism>
<evidence type="ECO:0000256" key="1">
    <source>
        <dbReference type="SAM" id="MobiDB-lite"/>
    </source>
</evidence>
<protein>
    <submittedName>
        <fullName evidence="2">Uncharacterized protein</fullName>
    </submittedName>
</protein>
<dbReference type="Proteomes" id="UP001320898">
    <property type="component" value="Unassembled WGS sequence"/>
</dbReference>